<name>A0A9N8YRI0_FUNMO</name>
<gene>
    <name evidence="1" type="ORF">FMOSSE_LOCUS971</name>
</gene>
<dbReference type="Proteomes" id="UP000789375">
    <property type="component" value="Unassembled WGS sequence"/>
</dbReference>
<sequence>MSSAVGLREIYATFDVLSTFCESDIKEDEEKNIRNICKDTIVVNTNLYALTKDASAVGRKWQNIDLEQERRRLRKTSTNAVK</sequence>
<feature type="non-terminal residue" evidence="1">
    <location>
        <position position="82"/>
    </location>
</feature>
<evidence type="ECO:0000313" key="2">
    <source>
        <dbReference type="Proteomes" id="UP000789375"/>
    </source>
</evidence>
<evidence type="ECO:0000313" key="1">
    <source>
        <dbReference type="EMBL" id="CAG8443123.1"/>
    </source>
</evidence>
<accession>A0A9N8YRI0</accession>
<organism evidence="1 2">
    <name type="scientific">Funneliformis mosseae</name>
    <name type="common">Endomycorrhizal fungus</name>
    <name type="synonym">Glomus mosseae</name>
    <dbReference type="NCBI Taxonomy" id="27381"/>
    <lineage>
        <taxon>Eukaryota</taxon>
        <taxon>Fungi</taxon>
        <taxon>Fungi incertae sedis</taxon>
        <taxon>Mucoromycota</taxon>
        <taxon>Glomeromycotina</taxon>
        <taxon>Glomeromycetes</taxon>
        <taxon>Glomerales</taxon>
        <taxon>Glomeraceae</taxon>
        <taxon>Funneliformis</taxon>
    </lineage>
</organism>
<comment type="caution">
    <text evidence="1">The sequence shown here is derived from an EMBL/GenBank/DDBJ whole genome shotgun (WGS) entry which is preliminary data.</text>
</comment>
<keyword evidence="2" id="KW-1185">Reference proteome</keyword>
<dbReference type="EMBL" id="CAJVPP010000104">
    <property type="protein sequence ID" value="CAG8443123.1"/>
    <property type="molecule type" value="Genomic_DNA"/>
</dbReference>
<reference evidence="1" key="1">
    <citation type="submission" date="2021-06" db="EMBL/GenBank/DDBJ databases">
        <authorList>
            <person name="Kallberg Y."/>
            <person name="Tangrot J."/>
            <person name="Rosling A."/>
        </authorList>
    </citation>
    <scope>NUCLEOTIDE SEQUENCE</scope>
    <source>
        <strain evidence="1">87-6 pot B 2015</strain>
    </source>
</reference>
<protein>
    <submittedName>
        <fullName evidence="1">1013_t:CDS:1</fullName>
    </submittedName>
</protein>
<proteinExistence type="predicted"/>
<dbReference type="AlphaFoldDB" id="A0A9N8YRI0"/>